<comment type="similarity">
    <text evidence="2 6">Belongs to the class-I pyridine nucleotide-disulfide oxidoreductase family.</text>
</comment>
<dbReference type="PANTHER" id="PTHR22912:SF217">
    <property type="entry name" value="DIHYDROLIPOYL DEHYDROGENASE"/>
    <property type="match status" value="1"/>
</dbReference>
<dbReference type="Proteomes" id="UP001208689">
    <property type="component" value="Chromosome"/>
</dbReference>
<comment type="cofactor">
    <cofactor evidence="6">
        <name>FAD</name>
        <dbReference type="ChEBI" id="CHEBI:57692"/>
    </cofactor>
    <text evidence="6">Binds 1 FAD per subunit.</text>
</comment>
<dbReference type="Gene3D" id="3.30.390.30">
    <property type="match status" value="1"/>
</dbReference>
<dbReference type="InterPro" id="IPR004099">
    <property type="entry name" value="Pyr_nucl-diS_OxRdtase_dimer"/>
</dbReference>
<feature type="domain" description="Pyridine nucleotide-disulphide oxidoreductase dimerisation" evidence="7">
    <location>
        <begin position="377"/>
        <end position="484"/>
    </location>
</feature>
<feature type="domain" description="FAD/NAD(P)-binding" evidence="8">
    <location>
        <begin position="8"/>
        <end position="350"/>
    </location>
</feature>
<dbReference type="PRINTS" id="PR00411">
    <property type="entry name" value="PNDRDTASEI"/>
</dbReference>
<sequence length="501" mass="54008">MAESIEIFDLAIIGSGPGGYHSALRAATFGAKVALIEKHERLGGTCSNWGCIPTKALYSSAKLIADLKEKAPEFGINFTNGFTTDFGKAVERKDKVVHELTDGIRGLCKAKKVQVFHGFGSILGGNIYTNINLKIKEQDGNEIFIKAKRIIVATGSAPAEIPAFNVDHQRILDSDDLLDIKRGLKIAPKSLIIIGGGVIGCEFANIFAQYGTEVTLLEYLPTILANEEKLVVKTIKKEFKKLNINILEGKNVLSVINTGDQVKATICDAKIPRDEVDSAEKQEFFAEKCLVSIGRMKVTEGLGLENFQIALQRGSIPINHETMETSFPGIYAIGDCTGILMLAHFASYQGDIAVSNALSSIGGFEGVHPEKADFATVPATTFTHPNIGSVGLRQKEAKEKYGEILVGRFAYQSSGKAKCMGEETGFMMVIADARTDKIVGASCVGEAAPELISEVSVAMRLGLTTHQMASVIHSHPTLSEIALEAVEDVHGMAIHKAGRRR</sequence>
<evidence type="ECO:0000256" key="6">
    <source>
        <dbReference type="RuleBase" id="RU003692"/>
    </source>
</evidence>
<dbReference type="InterPro" id="IPR023753">
    <property type="entry name" value="FAD/NAD-binding_dom"/>
</dbReference>
<evidence type="ECO:0000259" key="7">
    <source>
        <dbReference type="Pfam" id="PF02852"/>
    </source>
</evidence>
<keyword evidence="5 6" id="KW-0520">NAD</keyword>
<dbReference type="InterPro" id="IPR006258">
    <property type="entry name" value="Lipoamide_DH"/>
</dbReference>
<dbReference type="SUPFAM" id="SSF51905">
    <property type="entry name" value="FAD/NAD(P)-binding domain"/>
    <property type="match status" value="1"/>
</dbReference>
<comment type="subcellular location">
    <subcellularLocation>
        <location evidence="1">Cytoplasm</location>
    </subcellularLocation>
</comment>
<keyword evidence="10" id="KW-1185">Reference proteome</keyword>
<keyword evidence="6 9" id="KW-0560">Oxidoreductase</keyword>
<dbReference type="NCBIfam" id="TIGR01350">
    <property type="entry name" value="lipoamide_DH"/>
    <property type="match status" value="1"/>
</dbReference>
<accession>A0ABY6HN38</accession>
<organism evidence="9 10">
    <name type="scientific">Candidatus Lokiarchaeum ossiferum</name>
    <dbReference type="NCBI Taxonomy" id="2951803"/>
    <lineage>
        <taxon>Archaea</taxon>
        <taxon>Promethearchaeati</taxon>
        <taxon>Promethearchaeota</taxon>
        <taxon>Promethearchaeia</taxon>
        <taxon>Promethearchaeales</taxon>
        <taxon>Promethearchaeaceae</taxon>
        <taxon>Candidatus Lokiarchaeum</taxon>
    </lineage>
</organism>
<dbReference type="PANTHER" id="PTHR22912">
    <property type="entry name" value="DISULFIDE OXIDOREDUCTASE"/>
    <property type="match status" value="1"/>
</dbReference>
<dbReference type="SUPFAM" id="SSF55424">
    <property type="entry name" value="FAD/NAD-linked reductases, dimerisation (C-terminal) domain"/>
    <property type="match status" value="1"/>
</dbReference>
<gene>
    <name evidence="9" type="ORF">NEF87_001197</name>
</gene>
<reference evidence="9" key="1">
    <citation type="submission" date="2022-09" db="EMBL/GenBank/DDBJ databases">
        <title>Actin cytoskeleton and complex cell architecture in an #Asgard archaeon.</title>
        <authorList>
            <person name="Ponce Toledo R.I."/>
            <person name="Schleper C."/>
            <person name="Rodrigues Oliveira T."/>
            <person name="Wollweber F."/>
            <person name="Xu J."/>
            <person name="Rittmann S."/>
            <person name="Klingl A."/>
            <person name="Pilhofer M."/>
        </authorList>
    </citation>
    <scope>NUCLEOTIDE SEQUENCE</scope>
    <source>
        <strain evidence="9">B-35</strain>
    </source>
</reference>
<keyword evidence="3 6" id="KW-0285">Flavoprotein</keyword>
<dbReference type="InterPro" id="IPR016156">
    <property type="entry name" value="FAD/NAD-linked_Rdtase_dimer_sf"/>
</dbReference>
<dbReference type="Pfam" id="PF07992">
    <property type="entry name" value="Pyr_redox_2"/>
    <property type="match status" value="1"/>
</dbReference>
<dbReference type="EMBL" id="CP104013">
    <property type="protein sequence ID" value="UYP44912.1"/>
    <property type="molecule type" value="Genomic_DNA"/>
</dbReference>
<dbReference type="EC" id="1.8.1.4" evidence="6"/>
<dbReference type="InterPro" id="IPR001100">
    <property type="entry name" value="Pyr_nuc-diS_OxRdtase"/>
</dbReference>
<dbReference type="Gene3D" id="3.50.50.60">
    <property type="entry name" value="FAD/NAD(P)-binding domain"/>
    <property type="match status" value="2"/>
</dbReference>
<dbReference type="GO" id="GO:0004148">
    <property type="term" value="F:dihydrolipoyl dehydrogenase (NADH) activity"/>
    <property type="evidence" value="ECO:0007669"/>
    <property type="project" value="UniProtKB-EC"/>
</dbReference>
<evidence type="ECO:0000259" key="8">
    <source>
        <dbReference type="Pfam" id="PF07992"/>
    </source>
</evidence>
<name>A0ABY6HN38_9ARCH</name>
<dbReference type="PIRSF" id="PIRSF000350">
    <property type="entry name" value="Mercury_reductase_MerA"/>
    <property type="match status" value="1"/>
</dbReference>
<evidence type="ECO:0000313" key="10">
    <source>
        <dbReference type="Proteomes" id="UP001208689"/>
    </source>
</evidence>
<evidence type="ECO:0000256" key="1">
    <source>
        <dbReference type="ARBA" id="ARBA00004496"/>
    </source>
</evidence>
<evidence type="ECO:0000256" key="2">
    <source>
        <dbReference type="ARBA" id="ARBA00007532"/>
    </source>
</evidence>
<dbReference type="PRINTS" id="PR00368">
    <property type="entry name" value="FADPNR"/>
</dbReference>
<evidence type="ECO:0000313" key="9">
    <source>
        <dbReference type="EMBL" id="UYP44912.1"/>
    </source>
</evidence>
<dbReference type="Pfam" id="PF02852">
    <property type="entry name" value="Pyr_redox_dim"/>
    <property type="match status" value="1"/>
</dbReference>
<dbReference type="InterPro" id="IPR050151">
    <property type="entry name" value="Class-I_Pyr_Nuc-Dis_Oxidored"/>
</dbReference>
<protein>
    <recommendedName>
        <fullName evidence="6">Dihydrolipoyl dehydrogenase</fullName>
        <ecNumber evidence="6">1.8.1.4</ecNumber>
    </recommendedName>
</protein>
<comment type="miscellaneous">
    <text evidence="6">The active site is a redox-active disulfide bond.</text>
</comment>
<keyword evidence="6" id="KW-0676">Redox-active center</keyword>
<evidence type="ECO:0000256" key="3">
    <source>
        <dbReference type="ARBA" id="ARBA00022630"/>
    </source>
</evidence>
<proteinExistence type="inferred from homology"/>
<comment type="catalytic activity">
    <reaction evidence="6">
        <text>N(6)-[(R)-dihydrolipoyl]-L-lysyl-[protein] + NAD(+) = N(6)-[(R)-lipoyl]-L-lysyl-[protein] + NADH + H(+)</text>
        <dbReference type="Rhea" id="RHEA:15045"/>
        <dbReference type="Rhea" id="RHEA-COMP:10474"/>
        <dbReference type="Rhea" id="RHEA-COMP:10475"/>
        <dbReference type="ChEBI" id="CHEBI:15378"/>
        <dbReference type="ChEBI" id="CHEBI:57540"/>
        <dbReference type="ChEBI" id="CHEBI:57945"/>
        <dbReference type="ChEBI" id="CHEBI:83099"/>
        <dbReference type="ChEBI" id="CHEBI:83100"/>
        <dbReference type="EC" id="1.8.1.4"/>
    </reaction>
</comment>
<evidence type="ECO:0000256" key="4">
    <source>
        <dbReference type="ARBA" id="ARBA00022827"/>
    </source>
</evidence>
<evidence type="ECO:0000256" key="5">
    <source>
        <dbReference type="ARBA" id="ARBA00023027"/>
    </source>
</evidence>
<dbReference type="InterPro" id="IPR036188">
    <property type="entry name" value="FAD/NAD-bd_sf"/>
</dbReference>
<keyword evidence="4 6" id="KW-0274">FAD</keyword>